<feature type="transmembrane region" description="Helical" evidence="5">
    <location>
        <begin position="256"/>
        <end position="279"/>
    </location>
</feature>
<dbReference type="Pfam" id="PF00196">
    <property type="entry name" value="GerE"/>
    <property type="match status" value="1"/>
</dbReference>
<keyword evidence="3" id="KW-0804">Transcription</keyword>
<feature type="transmembrane region" description="Helical" evidence="5">
    <location>
        <begin position="180"/>
        <end position="201"/>
    </location>
</feature>
<accession>A0A4T9T777</accession>
<feature type="region of interest" description="Disordered" evidence="4">
    <location>
        <begin position="433"/>
        <end position="469"/>
    </location>
</feature>
<dbReference type="GO" id="GO:0003677">
    <property type="term" value="F:DNA binding"/>
    <property type="evidence" value="ECO:0007669"/>
    <property type="project" value="UniProtKB-KW"/>
</dbReference>
<dbReference type="InterPro" id="IPR016032">
    <property type="entry name" value="Sig_transdc_resp-reg_C-effctor"/>
</dbReference>
<evidence type="ECO:0000313" key="7">
    <source>
        <dbReference type="EMBL" id="TJW10183.1"/>
    </source>
</evidence>
<evidence type="ECO:0000259" key="6">
    <source>
        <dbReference type="PROSITE" id="PS50043"/>
    </source>
</evidence>
<dbReference type="InterPro" id="IPR036388">
    <property type="entry name" value="WH-like_DNA-bd_sf"/>
</dbReference>
<evidence type="ECO:0000313" key="8">
    <source>
        <dbReference type="Proteomes" id="UP000309454"/>
    </source>
</evidence>
<dbReference type="RefSeq" id="WP_136845848.1">
    <property type="nucleotide sequence ID" value="NZ_SSTM01000004.1"/>
</dbReference>
<keyword evidence="8" id="KW-1185">Reference proteome</keyword>
<dbReference type="PROSITE" id="PS50043">
    <property type="entry name" value="HTH_LUXR_2"/>
    <property type="match status" value="1"/>
</dbReference>
<dbReference type="PANTHER" id="PTHR44688:SF16">
    <property type="entry name" value="DNA-BINDING TRANSCRIPTIONAL ACTIVATOR DEVR_DOSR"/>
    <property type="match status" value="1"/>
</dbReference>
<keyword evidence="5" id="KW-0472">Membrane</keyword>
<feature type="transmembrane region" description="Helical" evidence="5">
    <location>
        <begin position="21"/>
        <end position="38"/>
    </location>
</feature>
<evidence type="ECO:0000256" key="5">
    <source>
        <dbReference type="SAM" id="Phobius"/>
    </source>
</evidence>
<dbReference type="Gene3D" id="1.10.10.10">
    <property type="entry name" value="Winged helix-like DNA-binding domain superfamily/Winged helix DNA-binding domain"/>
    <property type="match status" value="1"/>
</dbReference>
<keyword evidence="2" id="KW-0238">DNA-binding</keyword>
<proteinExistence type="predicted"/>
<feature type="transmembrane region" description="Helical" evidence="5">
    <location>
        <begin position="222"/>
        <end position="244"/>
    </location>
</feature>
<sequence>MRLPKITIAVDKDDGFAFGEISPALVIGFGIRFTWMFSMQFSANRLFFATATAETSSISQIASLGFFLTTFFVYVVFFPQMCRIFDTPDHRNRNRLIAALATVLGGFLLFGCTTASLLGWSCIIASGFLTGVGSAVLLMSYGVSFSVLETPTISLGAAFSLPVASLAYLAISVIGSISPAFSAIVAVLIPLAEFFCLQSCSRQLVDRLSFASYTISVQKASFALHIIAPSFLFGLAIGGIRHYVLIGTIWLPTSEVTNAVVLMAACLMAGLLVLGAAILQHSTVNYMFRTLLPVSATCLAVALFDNQYASLFNSGLQLTGYLLIEGCCWMFYADISQRYRISAFQTFGLGRGALALGILVHALFSSPADISIITAEMASQNLVAVLTWLCIGFALLPTNKEMLKLLKRGTPCPALTFDEDFLFATTTSNAPADYNGPECSPATVETSPDDSASAKDNKPAAMAASPVSRETTTSVAAEELCVSDEAPTKSSPAVAIVQDRASVPDEEGRRQQGRFRRQCEIVADRYLLSRREAEVLFLLAKGRNAAFIQEKLFISEGTARTHMRHIYAKLNVHSQKELMDLVEQEQTEA</sequence>
<dbReference type="PANTHER" id="PTHR44688">
    <property type="entry name" value="DNA-BINDING TRANSCRIPTIONAL ACTIVATOR DEVR_DOSR"/>
    <property type="match status" value="1"/>
</dbReference>
<evidence type="ECO:0000256" key="3">
    <source>
        <dbReference type="ARBA" id="ARBA00023163"/>
    </source>
</evidence>
<feature type="transmembrane region" description="Helical" evidence="5">
    <location>
        <begin position="381"/>
        <end position="398"/>
    </location>
</feature>
<dbReference type="SUPFAM" id="SSF46894">
    <property type="entry name" value="C-terminal effector domain of the bipartite response regulators"/>
    <property type="match status" value="1"/>
</dbReference>
<name>A0A4T9T777_9ACTN</name>
<evidence type="ECO:0000256" key="1">
    <source>
        <dbReference type="ARBA" id="ARBA00023015"/>
    </source>
</evidence>
<dbReference type="Proteomes" id="UP000309454">
    <property type="component" value="Unassembled WGS sequence"/>
</dbReference>
<organism evidence="7 8">
    <name type="scientific">Parvibacter caecicola</name>
    <dbReference type="NCBI Taxonomy" id="747645"/>
    <lineage>
        <taxon>Bacteria</taxon>
        <taxon>Bacillati</taxon>
        <taxon>Actinomycetota</taxon>
        <taxon>Coriobacteriia</taxon>
        <taxon>Coriobacteriales</taxon>
        <taxon>Coriobacteriaceae</taxon>
        <taxon>Parvibacter</taxon>
    </lineage>
</organism>
<feature type="transmembrane region" description="Helical" evidence="5">
    <location>
        <begin position="58"/>
        <end position="77"/>
    </location>
</feature>
<protein>
    <submittedName>
        <fullName evidence="7">Helix-turn-helix transcriptional regulator</fullName>
    </submittedName>
</protein>
<dbReference type="InterPro" id="IPR000792">
    <property type="entry name" value="Tscrpt_reg_LuxR_C"/>
</dbReference>
<keyword evidence="5" id="KW-0812">Transmembrane</keyword>
<feature type="transmembrane region" description="Helical" evidence="5">
    <location>
        <begin position="123"/>
        <end position="143"/>
    </location>
</feature>
<reference evidence="7 8" key="1">
    <citation type="submission" date="2019-04" db="EMBL/GenBank/DDBJ databases">
        <title>Microbes associate with the intestines of laboratory mice.</title>
        <authorList>
            <person name="Navarre W."/>
            <person name="Wong E."/>
            <person name="Huang K.C."/>
            <person name="Tropini C."/>
            <person name="Ng K."/>
            <person name="Yu B."/>
        </authorList>
    </citation>
    <scope>NUCLEOTIDE SEQUENCE [LARGE SCALE GENOMIC DNA]</scope>
    <source>
        <strain evidence="7 8">NM48_B13</strain>
    </source>
</reference>
<dbReference type="PRINTS" id="PR00038">
    <property type="entry name" value="HTHLUXR"/>
</dbReference>
<comment type="caution">
    <text evidence="7">The sequence shown here is derived from an EMBL/GenBank/DDBJ whole genome shotgun (WGS) entry which is preliminary data.</text>
</comment>
<feature type="transmembrane region" description="Helical" evidence="5">
    <location>
        <begin position="155"/>
        <end position="174"/>
    </location>
</feature>
<feature type="transmembrane region" description="Helical" evidence="5">
    <location>
        <begin position="353"/>
        <end position="375"/>
    </location>
</feature>
<dbReference type="GO" id="GO:0006355">
    <property type="term" value="P:regulation of DNA-templated transcription"/>
    <property type="evidence" value="ECO:0007669"/>
    <property type="project" value="InterPro"/>
</dbReference>
<keyword evidence="1" id="KW-0805">Transcription regulation</keyword>
<feature type="domain" description="HTH luxR-type" evidence="6">
    <location>
        <begin position="521"/>
        <end position="586"/>
    </location>
</feature>
<feature type="transmembrane region" description="Helical" evidence="5">
    <location>
        <begin position="310"/>
        <end position="332"/>
    </location>
</feature>
<evidence type="ECO:0000256" key="2">
    <source>
        <dbReference type="ARBA" id="ARBA00023125"/>
    </source>
</evidence>
<gene>
    <name evidence="7" type="ORF">E5982_06355</name>
</gene>
<dbReference type="SMART" id="SM00421">
    <property type="entry name" value="HTH_LUXR"/>
    <property type="match status" value="1"/>
</dbReference>
<feature type="transmembrane region" description="Helical" evidence="5">
    <location>
        <begin position="97"/>
        <end position="117"/>
    </location>
</feature>
<dbReference type="CDD" id="cd06170">
    <property type="entry name" value="LuxR_C_like"/>
    <property type="match status" value="1"/>
</dbReference>
<evidence type="ECO:0000256" key="4">
    <source>
        <dbReference type="SAM" id="MobiDB-lite"/>
    </source>
</evidence>
<dbReference type="OrthoDB" id="3264440at2"/>
<dbReference type="AlphaFoldDB" id="A0A4T9T777"/>
<dbReference type="EMBL" id="SSTM01000004">
    <property type="protein sequence ID" value="TJW10183.1"/>
    <property type="molecule type" value="Genomic_DNA"/>
</dbReference>
<keyword evidence="5" id="KW-1133">Transmembrane helix</keyword>